<dbReference type="Proteomes" id="UP000426444">
    <property type="component" value="Chromosome"/>
</dbReference>
<keyword evidence="5" id="KW-1185">Reference proteome</keyword>
<proteinExistence type="predicted"/>
<dbReference type="Pfam" id="PF08359">
    <property type="entry name" value="TetR_C_4"/>
    <property type="match status" value="1"/>
</dbReference>
<evidence type="ECO:0000313" key="4">
    <source>
        <dbReference type="EMBL" id="QGU00448.1"/>
    </source>
</evidence>
<evidence type="ECO:0000259" key="3">
    <source>
        <dbReference type="PROSITE" id="PS50977"/>
    </source>
</evidence>
<evidence type="ECO:0000256" key="1">
    <source>
        <dbReference type="ARBA" id="ARBA00023125"/>
    </source>
</evidence>
<dbReference type="PANTHER" id="PTHR43479">
    <property type="entry name" value="ACREF/ENVCD OPERON REPRESSOR-RELATED"/>
    <property type="match status" value="1"/>
</dbReference>
<dbReference type="KEGG" id="salq:SYNTR_1854"/>
<dbReference type="RefSeq" id="WP_197079090.1">
    <property type="nucleotide sequence ID" value="NZ_CP046457.1"/>
</dbReference>
<dbReference type="InterPro" id="IPR050624">
    <property type="entry name" value="HTH-type_Tx_Regulator"/>
</dbReference>
<dbReference type="InterPro" id="IPR013570">
    <property type="entry name" value="Tscrpt_reg_YsiA_C"/>
</dbReference>
<reference evidence="5" key="1">
    <citation type="journal article" date="2019" name="Microbiology">
        <title>Complete Genome Sequence of an Uncultured Bacterium of the Candidate Phylum Bipolaricaulota.</title>
        <authorList>
            <person name="Kadnikov V.V."/>
            <person name="Mardanov A.V."/>
            <person name="Beletsky A.V."/>
            <person name="Frank Y.A."/>
            <person name="Karnachuk O.V."/>
            <person name="Ravin N.V."/>
        </authorList>
    </citation>
    <scope>NUCLEOTIDE SEQUENCE [LARGE SCALE GENOMIC DNA]</scope>
</reference>
<evidence type="ECO:0000256" key="2">
    <source>
        <dbReference type="PROSITE-ProRule" id="PRU00335"/>
    </source>
</evidence>
<dbReference type="PANTHER" id="PTHR43479:SF11">
    <property type="entry name" value="ACREF_ENVCD OPERON REPRESSOR-RELATED"/>
    <property type="match status" value="1"/>
</dbReference>
<dbReference type="Pfam" id="PF00440">
    <property type="entry name" value="TetR_N"/>
    <property type="match status" value="1"/>
</dbReference>
<protein>
    <recommendedName>
        <fullName evidence="3">HTH tetR-type domain-containing protein</fullName>
    </recommendedName>
</protein>
<keyword evidence="1 2" id="KW-0238">DNA-binding</keyword>
<dbReference type="InterPro" id="IPR036271">
    <property type="entry name" value="Tet_transcr_reg_TetR-rel_C_sf"/>
</dbReference>
<dbReference type="SUPFAM" id="SSF48498">
    <property type="entry name" value="Tetracyclin repressor-like, C-terminal domain"/>
    <property type="match status" value="1"/>
</dbReference>
<dbReference type="EMBL" id="CP046457">
    <property type="protein sequence ID" value="QGU00448.1"/>
    <property type="molecule type" value="Genomic_DNA"/>
</dbReference>
<dbReference type="Gene3D" id="1.10.10.60">
    <property type="entry name" value="Homeodomain-like"/>
    <property type="match status" value="1"/>
</dbReference>
<dbReference type="Gene3D" id="1.10.357.10">
    <property type="entry name" value="Tetracycline Repressor, domain 2"/>
    <property type="match status" value="1"/>
</dbReference>
<dbReference type="SUPFAM" id="SSF46689">
    <property type="entry name" value="Homeodomain-like"/>
    <property type="match status" value="1"/>
</dbReference>
<feature type="DNA-binding region" description="H-T-H motif" evidence="2">
    <location>
        <begin position="28"/>
        <end position="47"/>
    </location>
</feature>
<dbReference type="InterPro" id="IPR009057">
    <property type="entry name" value="Homeodomain-like_sf"/>
</dbReference>
<name>A0A6I6DN94_9FIRM</name>
<dbReference type="GO" id="GO:0003677">
    <property type="term" value="F:DNA binding"/>
    <property type="evidence" value="ECO:0007669"/>
    <property type="project" value="UniProtKB-UniRule"/>
</dbReference>
<feature type="domain" description="HTH tetR-type" evidence="3">
    <location>
        <begin position="5"/>
        <end position="65"/>
    </location>
</feature>
<sequence length="193" mass="22146">MSDSISKQDLIIESAAKVFAKKGYHNAKMGEIAAEAGIGKGTIYEYFSSKLQLFQEMMDQSLNKYFNKVVIDSLEKIPMEKRIQMLLQGHFQFCVENRELTRIIFWDTEIIDEELKDWAYNLRKEKESVMQDLIQSAISEGELRDIDANLVTQIITGVLGAMWAPIVLENKEFNIQKLSQEVTDLIMNGIKAK</sequence>
<organism evidence="4 5">
    <name type="scientific">Candidatus Syntrophocurvum alkaliphilum</name>
    <dbReference type="NCBI Taxonomy" id="2293317"/>
    <lineage>
        <taxon>Bacteria</taxon>
        <taxon>Bacillati</taxon>
        <taxon>Bacillota</taxon>
        <taxon>Clostridia</taxon>
        <taxon>Eubacteriales</taxon>
        <taxon>Syntrophomonadaceae</taxon>
        <taxon>Candidatus Syntrophocurvum</taxon>
    </lineage>
</organism>
<dbReference type="PROSITE" id="PS50977">
    <property type="entry name" value="HTH_TETR_2"/>
    <property type="match status" value="1"/>
</dbReference>
<accession>A0A6I6DN94</accession>
<evidence type="ECO:0000313" key="5">
    <source>
        <dbReference type="Proteomes" id="UP000426444"/>
    </source>
</evidence>
<dbReference type="PRINTS" id="PR00455">
    <property type="entry name" value="HTHTETR"/>
</dbReference>
<dbReference type="InterPro" id="IPR001647">
    <property type="entry name" value="HTH_TetR"/>
</dbReference>
<dbReference type="AlphaFoldDB" id="A0A6I6DN94"/>
<gene>
    <name evidence="4" type="ORF">SYNTR_1854</name>
</gene>